<evidence type="ECO:0000256" key="7">
    <source>
        <dbReference type="ARBA" id="ARBA00023170"/>
    </source>
</evidence>
<feature type="transmembrane region" description="Helical" evidence="10">
    <location>
        <begin position="260"/>
        <end position="279"/>
    </location>
</feature>
<evidence type="ECO:0000256" key="8">
    <source>
        <dbReference type="ARBA" id="ARBA00023224"/>
    </source>
</evidence>
<keyword evidence="5 9" id="KW-0297">G-protein coupled receptor</keyword>
<dbReference type="EMBL" id="CP111025">
    <property type="protein sequence ID" value="WAR25850.1"/>
    <property type="molecule type" value="Genomic_DNA"/>
</dbReference>
<gene>
    <name evidence="12" type="ORF">MAR_011554</name>
</gene>
<comment type="subcellular location">
    <subcellularLocation>
        <location evidence="1">Cell membrane</location>
        <topology evidence="1">Multi-pass membrane protein</topology>
    </subcellularLocation>
</comment>
<dbReference type="Gene3D" id="1.20.1070.10">
    <property type="entry name" value="Rhodopsin 7-helix transmembrane proteins"/>
    <property type="match status" value="1"/>
</dbReference>
<organism evidence="12 13">
    <name type="scientific">Mya arenaria</name>
    <name type="common">Soft-shell clam</name>
    <dbReference type="NCBI Taxonomy" id="6604"/>
    <lineage>
        <taxon>Eukaryota</taxon>
        <taxon>Metazoa</taxon>
        <taxon>Spiralia</taxon>
        <taxon>Lophotrochozoa</taxon>
        <taxon>Mollusca</taxon>
        <taxon>Bivalvia</taxon>
        <taxon>Autobranchia</taxon>
        <taxon>Heteroconchia</taxon>
        <taxon>Euheterodonta</taxon>
        <taxon>Imparidentia</taxon>
        <taxon>Neoheterodontei</taxon>
        <taxon>Myida</taxon>
        <taxon>Myoidea</taxon>
        <taxon>Myidae</taxon>
        <taxon>Mya</taxon>
    </lineage>
</organism>
<evidence type="ECO:0000256" key="2">
    <source>
        <dbReference type="ARBA" id="ARBA00022475"/>
    </source>
</evidence>
<feature type="transmembrane region" description="Helical" evidence="10">
    <location>
        <begin position="156"/>
        <end position="178"/>
    </location>
</feature>
<feature type="transmembrane region" description="Helical" evidence="10">
    <location>
        <begin position="76"/>
        <end position="98"/>
    </location>
</feature>
<keyword evidence="8 9" id="KW-0807">Transducer</keyword>
<evidence type="ECO:0000256" key="6">
    <source>
        <dbReference type="ARBA" id="ARBA00023136"/>
    </source>
</evidence>
<keyword evidence="7 9" id="KW-0675">Receptor</keyword>
<evidence type="ECO:0000259" key="11">
    <source>
        <dbReference type="PROSITE" id="PS50262"/>
    </source>
</evidence>
<sequence length="334" mass="37977">MNKTNDSIATNNYSVVDNIPSGVVLYGRHEFLQTMPELAVPCIIVLGFASIVGTLGNLLILFVIATKKKLRNVESIFIVNLAISDLYVTVVADPMSLIGKLEGEQFFDRYTGLCQAVGSICTISCVTSLTTIMMMSINRYFYICSHDLYTRLFSRWNTLCVCLSLYLLGGILVFLNLADVGDHGFDQKSLECIWDRMASYPYTVVYSVVMVWIPALITITAYIRIYMFVRSRRRKLQASVNSDRATSSNHNVKSLHLAKTLGIIYAVFISCWSPYALVLILDTRDTFPHELHVFCTVFAHLHPSLNWLIYYLTNKKFEEAYNETFAWLKNVVNR</sequence>
<evidence type="ECO:0000256" key="10">
    <source>
        <dbReference type="SAM" id="Phobius"/>
    </source>
</evidence>
<protein>
    <submittedName>
        <fullName evidence="12">MTR1A-like protein</fullName>
    </submittedName>
</protein>
<keyword evidence="2" id="KW-1003">Cell membrane</keyword>
<dbReference type="InterPro" id="IPR000276">
    <property type="entry name" value="GPCR_Rhodpsn"/>
</dbReference>
<keyword evidence="3 9" id="KW-0812">Transmembrane</keyword>
<proteinExistence type="inferred from homology"/>
<dbReference type="InterPro" id="IPR017452">
    <property type="entry name" value="GPCR_Rhodpsn_7TM"/>
</dbReference>
<evidence type="ECO:0000256" key="3">
    <source>
        <dbReference type="ARBA" id="ARBA00022692"/>
    </source>
</evidence>
<accession>A0ABY7FUI2</accession>
<evidence type="ECO:0000256" key="9">
    <source>
        <dbReference type="RuleBase" id="RU000688"/>
    </source>
</evidence>
<evidence type="ECO:0000313" key="12">
    <source>
        <dbReference type="EMBL" id="WAR25850.1"/>
    </source>
</evidence>
<dbReference type="Pfam" id="PF00001">
    <property type="entry name" value="7tm_1"/>
    <property type="match status" value="1"/>
</dbReference>
<dbReference type="SUPFAM" id="SSF81321">
    <property type="entry name" value="Family A G protein-coupled receptor-like"/>
    <property type="match status" value="1"/>
</dbReference>
<feature type="domain" description="G-protein coupled receptors family 1 profile" evidence="11">
    <location>
        <begin position="56"/>
        <end position="310"/>
    </location>
</feature>
<dbReference type="PROSITE" id="PS50262">
    <property type="entry name" value="G_PROTEIN_RECEP_F1_2"/>
    <property type="match status" value="1"/>
</dbReference>
<feature type="transmembrane region" description="Helical" evidence="10">
    <location>
        <begin position="204"/>
        <end position="225"/>
    </location>
</feature>
<dbReference type="PROSITE" id="PS00237">
    <property type="entry name" value="G_PROTEIN_RECEP_F1_1"/>
    <property type="match status" value="1"/>
</dbReference>
<feature type="transmembrane region" description="Helical" evidence="10">
    <location>
        <begin position="110"/>
        <end position="135"/>
    </location>
</feature>
<keyword evidence="13" id="KW-1185">Reference proteome</keyword>
<evidence type="ECO:0000256" key="4">
    <source>
        <dbReference type="ARBA" id="ARBA00022989"/>
    </source>
</evidence>
<dbReference type="PANTHER" id="PTHR24228">
    <property type="entry name" value="B2 BRADYKININ RECEPTOR/ANGIOTENSIN II RECEPTOR"/>
    <property type="match status" value="1"/>
</dbReference>
<evidence type="ECO:0000256" key="1">
    <source>
        <dbReference type="ARBA" id="ARBA00004651"/>
    </source>
</evidence>
<feature type="transmembrane region" description="Helical" evidence="10">
    <location>
        <begin position="291"/>
        <end position="312"/>
    </location>
</feature>
<evidence type="ECO:0000256" key="5">
    <source>
        <dbReference type="ARBA" id="ARBA00023040"/>
    </source>
</evidence>
<reference evidence="12" key="1">
    <citation type="submission" date="2022-11" db="EMBL/GenBank/DDBJ databases">
        <title>Centuries of genome instability and evolution in soft-shell clam transmissible cancer (bioRxiv).</title>
        <authorList>
            <person name="Hart S.F.M."/>
            <person name="Yonemitsu M.A."/>
            <person name="Giersch R.M."/>
            <person name="Beal B.F."/>
            <person name="Arriagada G."/>
            <person name="Davis B.W."/>
            <person name="Ostrander E.A."/>
            <person name="Goff S.P."/>
            <person name="Metzger M.J."/>
        </authorList>
    </citation>
    <scope>NUCLEOTIDE SEQUENCE</scope>
    <source>
        <strain evidence="12">MELC-2E11</strain>
        <tissue evidence="12">Siphon/mantle</tissue>
    </source>
</reference>
<feature type="transmembrane region" description="Helical" evidence="10">
    <location>
        <begin position="38"/>
        <end position="64"/>
    </location>
</feature>
<keyword evidence="4 10" id="KW-1133">Transmembrane helix</keyword>
<dbReference type="PRINTS" id="PR00237">
    <property type="entry name" value="GPCRRHODOPSN"/>
</dbReference>
<dbReference type="PANTHER" id="PTHR24228:SF75">
    <property type="entry name" value="G-PROTEIN COUPLED RECEPTORS FAMILY 1 PROFILE DOMAIN-CONTAINING PROTEIN"/>
    <property type="match status" value="1"/>
</dbReference>
<evidence type="ECO:0000313" key="13">
    <source>
        <dbReference type="Proteomes" id="UP001164746"/>
    </source>
</evidence>
<name>A0ABY7FUI2_MYAAR</name>
<dbReference type="Proteomes" id="UP001164746">
    <property type="component" value="Chromosome 14"/>
</dbReference>
<dbReference type="CDD" id="cd00637">
    <property type="entry name" value="7tm_classA_rhodopsin-like"/>
    <property type="match status" value="1"/>
</dbReference>
<comment type="similarity">
    <text evidence="9">Belongs to the G-protein coupled receptor 1 family.</text>
</comment>
<keyword evidence="6 10" id="KW-0472">Membrane</keyword>
<dbReference type="SMART" id="SM01381">
    <property type="entry name" value="7TM_GPCR_Srsx"/>
    <property type="match status" value="1"/>
</dbReference>